<evidence type="ECO:0000256" key="5">
    <source>
        <dbReference type="ARBA" id="ARBA00023002"/>
    </source>
</evidence>
<dbReference type="GO" id="GO:0016705">
    <property type="term" value="F:oxidoreductase activity, acting on paired donors, with incorporation or reduction of molecular oxygen"/>
    <property type="evidence" value="ECO:0007669"/>
    <property type="project" value="InterPro"/>
</dbReference>
<evidence type="ECO:0000256" key="1">
    <source>
        <dbReference type="ARBA" id="ARBA00001961"/>
    </source>
</evidence>
<evidence type="ECO:0000256" key="4">
    <source>
        <dbReference type="ARBA" id="ARBA00022964"/>
    </source>
</evidence>
<dbReference type="PANTHER" id="PTHR24014">
    <property type="entry name" value="2-OXOGLUTARATE AND IRON-DEPENDENT OXYGENASE DOMAIN-CONTAINING PROTEIN 2"/>
    <property type="match status" value="1"/>
</dbReference>
<keyword evidence="4" id="KW-0223">Dioxygenase</keyword>
<proteinExistence type="predicted"/>
<accession>A0A7S3KW25</accession>
<dbReference type="GO" id="GO:0051213">
    <property type="term" value="F:dioxygenase activity"/>
    <property type="evidence" value="ECO:0007669"/>
    <property type="project" value="UniProtKB-KW"/>
</dbReference>
<evidence type="ECO:0000313" key="8">
    <source>
        <dbReference type="EMBL" id="CAE0402540.1"/>
    </source>
</evidence>
<dbReference type="SMART" id="SM00702">
    <property type="entry name" value="P4Hc"/>
    <property type="match status" value="1"/>
</dbReference>
<dbReference type="GO" id="GO:0005506">
    <property type="term" value="F:iron ion binding"/>
    <property type="evidence" value="ECO:0007669"/>
    <property type="project" value="InterPro"/>
</dbReference>
<keyword evidence="6" id="KW-0408">Iron</keyword>
<reference evidence="8" key="1">
    <citation type="submission" date="2021-01" db="EMBL/GenBank/DDBJ databases">
        <authorList>
            <person name="Corre E."/>
            <person name="Pelletier E."/>
            <person name="Niang G."/>
            <person name="Scheremetjew M."/>
            <person name="Finn R."/>
            <person name="Kale V."/>
            <person name="Holt S."/>
            <person name="Cochrane G."/>
            <person name="Meng A."/>
            <person name="Brown T."/>
            <person name="Cohen L."/>
        </authorList>
    </citation>
    <scope>NUCLEOTIDE SEQUENCE</scope>
    <source>
        <strain evidence="8">CCMP127</strain>
    </source>
</reference>
<evidence type="ECO:0000256" key="2">
    <source>
        <dbReference type="ARBA" id="ARBA00022723"/>
    </source>
</evidence>
<feature type="domain" description="Fe2OG dioxygenase" evidence="7">
    <location>
        <begin position="319"/>
        <end position="427"/>
    </location>
</feature>
<dbReference type="InterPro" id="IPR006620">
    <property type="entry name" value="Pro_4_hyd_alph"/>
</dbReference>
<dbReference type="GO" id="GO:0031418">
    <property type="term" value="F:L-ascorbic acid binding"/>
    <property type="evidence" value="ECO:0007669"/>
    <property type="project" value="UniProtKB-KW"/>
</dbReference>
<dbReference type="PANTHER" id="PTHR24014:SF4">
    <property type="entry name" value="2-OXOGLUTARATE AND IRON-DEPENDENT OXYGENASE DOMAIN-CONTAINING PROTEIN 2"/>
    <property type="match status" value="1"/>
</dbReference>
<evidence type="ECO:0000256" key="6">
    <source>
        <dbReference type="ARBA" id="ARBA00023004"/>
    </source>
</evidence>
<keyword evidence="5" id="KW-0560">Oxidoreductase</keyword>
<gene>
    <name evidence="8" type="ORF">ACOF00016_LOCUS821</name>
</gene>
<evidence type="ECO:0000256" key="3">
    <source>
        <dbReference type="ARBA" id="ARBA00022896"/>
    </source>
</evidence>
<keyword evidence="2" id="KW-0479">Metal-binding</keyword>
<dbReference type="InterPro" id="IPR005123">
    <property type="entry name" value="Oxoglu/Fe-dep_dioxygenase_dom"/>
</dbReference>
<sequence>MMKRGFFVPSFKIPKKSLCLWRYIYCYCLATAPLTVASPTLRPFASSTTTKIMSTTTTEKQENEEDDPWQKVGGIAVNEKKRRGVTASDEDTTAAEATTGFDPIRHKAHLYHALEGLERYPRYLSRWNDDDDIDRLEAALQVQIEKVRSQRNEIHQHRAATKSLVEEFLAQSPEEYRTLLQRPDSWDTLKRDILDHGFSRAVEESAKRRKSVVRLPWDREESSNGDDVLVLEAAQLEPLMEQEVSDVYSVPLFQPAYCQRLMAFLCDLSAFRKAKFHDATSSLHTRWIDLDHVGLSWLNDILLHMVVQPISRHLFVQDTGNAALDWRQGYLAAYTTPTQTDQIRPRQGLTAHTDDSELTLNLSLNGGAFQGGDLDMYGLRGTRDEGQYQDTYTPLAGRALLHAGRYLHSVTELEAGDRFALILWTRSWRGIRADTCPCCWLQRRGGNGGGGGGGDKKKRQPGDTTSCICGAVWN</sequence>
<protein>
    <recommendedName>
        <fullName evidence="7">Fe2OG dioxygenase domain-containing protein</fullName>
    </recommendedName>
</protein>
<keyword evidence="3" id="KW-0847">Vitamin C</keyword>
<evidence type="ECO:0000259" key="7">
    <source>
        <dbReference type="PROSITE" id="PS51471"/>
    </source>
</evidence>
<comment type="cofactor">
    <cofactor evidence="1">
        <name>L-ascorbate</name>
        <dbReference type="ChEBI" id="CHEBI:38290"/>
    </cofactor>
</comment>
<dbReference type="EMBL" id="HBIM01000944">
    <property type="protein sequence ID" value="CAE0402540.1"/>
    <property type="molecule type" value="Transcribed_RNA"/>
</dbReference>
<dbReference type="AlphaFoldDB" id="A0A7S3KW25"/>
<name>A0A7S3KW25_9STRA</name>
<dbReference type="Gene3D" id="2.60.120.620">
    <property type="entry name" value="q2cbj1_9rhob like domain"/>
    <property type="match status" value="1"/>
</dbReference>
<dbReference type="PROSITE" id="PS51471">
    <property type="entry name" value="FE2OG_OXY"/>
    <property type="match status" value="1"/>
</dbReference>
<organism evidence="8">
    <name type="scientific">Amphora coffeiformis</name>
    <dbReference type="NCBI Taxonomy" id="265554"/>
    <lineage>
        <taxon>Eukaryota</taxon>
        <taxon>Sar</taxon>
        <taxon>Stramenopiles</taxon>
        <taxon>Ochrophyta</taxon>
        <taxon>Bacillariophyta</taxon>
        <taxon>Bacillariophyceae</taxon>
        <taxon>Bacillariophycidae</taxon>
        <taxon>Thalassiophysales</taxon>
        <taxon>Catenulaceae</taxon>
        <taxon>Amphora</taxon>
    </lineage>
</organism>